<reference evidence="4 5" key="1">
    <citation type="submission" date="2020-10" db="EMBL/GenBank/DDBJ databases">
        <title>Connecting structure to function with the recovery of over 1000 high-quality activated sludge metagenome-assembled genomes encoding full-length rRNA genes using long-read sequencing.</title>
        <authorList>
            <person name="Singleton C.M."/>
            <person name="Petriglieri F."/>
            <person name="Kristensen J.M."/>
            <person name="Kirkegaard R.H."/>
            <person name="Michaelsen T.Y."/>
            <person name="Andersen M.H."/>
            <person name="Karst S.M."/>
            <person name="Dueholm M.S."/>
            <person name="Nielsen P.H."/>
            <person name="Albertsen M."/>
        </authorList>
    </citation>
    <scope>NUCLEOTIDE SEQUENCE [LARGE SCALE GENOMIC DNA]</scope>
    <source>
        <strain evidence="4">Ribe_18-Q3-R11-54_BAT3C.373</strain>
    </source>
</reference>
<dbReference type="Gene3D" id="3.40.920.10">
    <property type="entry name" value="Pyruvate-ferredoxin oxidoreductase, PFOR, domain III"/>
    <property type="match status" value="1"/>
</dbReference>
<dbReference type="Pfam" id="PF01558">
    <property type="entry name" value="POR"/>
    <property type="match status" value="1"/>
</dbReference>
<dbReference type="Gene3D" id="3.40.50.920">
    <property type="match status" value="1"/>
</dbReference>
<feature type="domain" description="Pyruvate/ketoisovalerate oxidoreductase catalytic" evidence="2">
    <location>
        <begin position="19"/>
        <end position="184"/>
    </location>
</feature>
<dbReference type="SUPFAM" id="SSF52518">
    <property type="entry name" value="Thiamin diphosphate-binding fold (THDP-binding)"/>
    <property type="match status" value="1"/>
</dbReference>
<dbReference type="SUPFAM" id="SSF52922">
    <property type="entry name" value="TK C-terminal domain-like"/>
    <property type="match status" value="1"/>
</dbReference>
<protein>
    <submittedName>
        <fullName evidence="4">2-oxoacid:acceptor oxidoreductase subunit alpha</fullName>
    </submittedName>
</protein>
<proteinExistence type="predicted"/>
<dbReference type="InterPro" id="IPR029061">
    <property type="entry name" value="THDP-binding"/>
</dbReference>
<gene>
    <name evidence="4" type="ORF">IPO85_06610</name>
</gene>
<dbReference type="GO" id="GO:0016903">
    <property type="term" value="F:oxidoreductase activity, acting on the aldehyde or oxo group of donors"/>
    <property type="evidence" value="ECO:0007669"/>
    <property type="project" value="InterPro"/>
</dbReference>
<organism evidence="4 5">
    <name type="scientific">Candidatus Defluviibacterium haderslevense</name>
    <dbReference type="NCBI Taxonomy" id="2981993"/>
    <lineage>
        <taxon>Bacteria</taxon>
        <taxon>Pseudomonadati</taxon>
        <taxon>Bacteroidota</taxon>
        <taxon>Saprospiria</taxon>
        <taxon>Saprospirales</taxon>
        <taxon>Saprospiraceae</taxon>
        <taxon>Candidatus Defluviibacterium</taxon>
    </lineage>
</organism>
<evidence type="ECO:0000313" key="5">
    <source>
        <dbReference type="Proteomes" id="UP000808349"/>
    </source>
</evidence>
<dbReference type="InterPro" id="IPR050722">
    <property type="entry name" value="Pyruvate:ferred/Flavod_OxRd"/>
</dbReference>
<dbReference type="EMBL" id="JADKFW010000004">
    <property type="protein sequence ID" value="MBK9717172.1"/>
    <property type="molecule type" value="Genomic_DNA"/>
</dbReference>
<evidence type="ECO:0000313" key="4">
    <source>
        <dbReference type="EMBL" id="MBK9717172.1"/>
    </source>
</evidence>
<dbReference type="InterPro" id="IPR022367">
    <property type="entry name" value="2-oxoacid/accept_OxRdtase_asu"/>
</dbReference>
<dbReference type="InterPro" id="IPR009014">
    <property type="entry name" value="Transketo_C/PFOR_II"/>
</dbReference>
<dbReference type="Proteomes" id="UP000808349">
    <property type="component" value="Unassembled WGS sequence"/>
</dbReference>
<dbReference type="NCBIfam" id="TIGR03710">
    <property type="entry name" value="OAFO_sf"/>
    <property type="match status" value="1"/>
</dbReference>
<dbReference type="InterPro" id="IPR002869">
    <property type="entry name" value="Pyrv_flavodox_OxRed_cen"/>
</dbReference>
<dbReference type="GO" id="GO:0006979">
    <property type="term" value="P:response to oxidative stress"/>
    <property type="evidence" value="ECO:0007669"/>
    <property type="project" value="TreeGrafter"/>
</dbReference>
<name>A0A9D7S8N6_9BACT</name>
<dbReference type="SUPFAM" id="SSF53323">
    <property type="entry name" value="Pyruvate-ferredoxin oxidoreductase, PFOR, domain III"/>
    <property type="match status" value="1"/>
</dbReference>
<evidence type="ECO:0000259" key="3">
    <source>
        <dbReference type="Pfam" id="PF01855"/>
    </source>
</evidence>
<dbReference type="Gene3D" id="3.40.50.970">
    <property type="match status" value="1"/>
</dbReference>
<evidence type="ECO:0000259" key="2">
    <source>
        <dbReference type="Pfam" id="PF01558"/>
    </source>
</evidence>
<comment type="caution">
    <text evidence="4">The sequence shown here is derived from an EMBL/GenBank/DDBJ whole genome shotgun (WGS) entry which is preliminary data.</text>
</comment>
<dbReference type="PANTHER" id="PTHR32154:SF29">
    <property type="entry name" value="BLR6743 PROTEIN"/>
    <property type="match status" value="1"/>
</dbReference>
<dbReference type="Pfam" id="PF01855">
    <property type="entry name" value="POR_N"/>
    <property type="match status" value="1"/>
</dbReference>
<evidence type="ECO:0000256" key="1">
    <source>
        <dbReference type="ARBA" id="ARBA00023002"/>
    </source>
</evidence>
<accession>A0A9D7S8N6</accession>
<dbReference type="AlphaFoldDB" id="A0A9D7S8N6"/>
<dbReference type="FunFam" id="3.40.50.970:FF:000022">
    <property type="entry name" value="2-oxoglutarate ferredoxin oxidoreductase alpha subunit"/>
    <property type="match status" value="1"/>
</dbReference>
<sequence>MSNEILINDLVVRFANVNGTGSASANNMFAKSVFRMGLPVSPKNIFPSNIQGLPTWYEVRVSEKGYLGRREGVDIMVAINAQSMAKDVQEVKSGGYLIYDSTKLLAEELFREDIHYIGIPMIQLCMDHYPESSQHMLLKNVIYVGALAALVNIEVEILEQLIKEQFKKKEKLIPGNIQALHLGIKYASEHFVCPLPLHLEKRDLVGDRILVEGNNACGLGALFAGATVGSWYPITPSTSVMNAFEKWCNKYRVDPDTGKKNFAIVQAEDELAAIGMVLGATWNGARAFTATSGPGVSLMSEFLGLSYFAEIPAVLIDVQRSGPSTGMPTRTQQSDVLAAAFASHGDTKHILLFPANPTECFDFTVIAFDLAERFQTAVIMLTDLDLGMNDHLCKPFAWDEEKKYDRGKVLSAKDLDEMSFGRYLDVDGDGIPYRTIPGTHPTKGSFFTRGSSRDEYAKYTEDGDVYARNMDRLVKKWNTAKTQVPAPEITIHNPNAKIGIIYFGTSSYAAQETVDLLKEKNILVNEMRMLSFPFSDEVKQFIDQHEQIFVIEQNRDAQFRSLLMIELDINPNKLMKVLQYNGMPITAAFIYQSMMSQIK</sequence>
<dbReference type="InterPro" id="IPR002880">
    <property type="entry name" value="Pyrv_Fd/Flavodoxin_OxRdtase_N"/>
</dbReference>
<feature type="domain" description="Pyruvate flavodoxin/ferredoxin oxidoreductase pyrimidine binding" evidence="3">
    <location>
        <begin position="220"/>
        <end position="383"/>
    </location>
</feature>
<keyword evidence="1" id="KW-0560">Oxidoreductase</keyword>
<dbReference type="InterPro" id="IPR019752">
    <property type="entry name" value="Pyrv/ketoisovalerate_OxRed_cat"/>
</dbReference>
<dbReference type="CDD" id="cd07034">
    <property type="entry name" value="TPP_PYR_PFOR_IOR-alpha_like"/>
    <property type="match status" value="1"/>
</dbReference>
<dbReference type="PANTHER" id="PTHR32154">
    <property type="entry name" value="PYRUVATE-FLAVODOXIN OXIDOREDUCTASE-RELATED"/>
    <property type="match status" value="1"/>
</dbReference>